<keyword evidence="3" id="KW-1185">Reference proteome</keyword>
<dbReference type="AlphaFoldDB" id="A0A8K0KB53"/>
<dbReference type="PANTHER" id="PTHR12630">
    <property type="entry name" value="N-LINKED OLIGOSACCHARIDE PROCESSING"/>
    <property type="match status" value="1"/>
</dbReference>
<reference evidence="2" key="1">
    <citation type="submission" date="2013-04" db="EMBL/GenBank/DDBJ databases">
        <authorList>
            <person name="Qu J."/>
            <person name="Murali S.C."/>
            <person name="Bandaranaike D."/>
            <person name="Bellair M."/>
            <person name="Blankenburg K."/>
            <person name="Chao H."/>
            <person name="Dinh H."/>
            <person name="Doddapaneni H."/>
            <person name="Downs B."/>
            <person name="Dugan-Rocha S."/>
            <person name="Elkadiri S."/>
            <person name="Gnanaolivu R.D."/>
            <person name="Hernandez B."/>
            <person name="Javaid M."/>
            <person name="Jayaseelan J.C."/>
            <person name="Lee S."/>
            <person name="Li M."/>
            <person name="Ming W."/>
            <person name="Munidasa M."/>
            <person name="Muniz J."/>
            <person name="Nguyen L."/>
            <person name="Ongeri F."/>
            <person name="Osuji N."/>
            <person name="Pu L.-L."/>
            <person name="Puazo M."/>
            <person name="Qu C."/>
            <person name="Quiroz J."/>
            <person name="Raj R."/>
            <person name="Weissenberger G."/>
            <person name="Xin Y."/>
            <person name="Zou X."/>
            <person name="Han Y."/>
            <person name="Richards S."/>
            <person name="Worley K."/>
            <person name="Muzny D."/>
            <person name="Gibbs R."/>
        </authorList>
    </citation>
    <scope>NUCLEOTIDE SEQUENCE</scope>
    <source>
        <strain evidence="2">Sampled in the wild</strain>
    </source>
</reference>
<feature type="non-terminal residue" evidence="2">
    <location>
        <position position="136"/>
    </location>
</feature>
<accession>A0A8K0KB53</accession>
<dbReference type="EMBL" id="KZ308568">
    <property type="protein sequence ID" value="KAG8231685.1"/>
    <property type="molecule type" value="Genomic_DNA"/>
</dbReference>
<dbReference type="InterPro" id="IPR039794">
    <property type="entry name" value="Gtb1-like"/>
</dbReference>
<name>A0A8K0KB53_LADFU</name>
<dbReference type="Proteomes" id="UP000792457">
    <property type="component" value="Unassembled WGS sequence"/>
</dbReference>
<feature type="domain" description="Protein OS9-like" evidence="1">
    <location>
        <begin position="68"/>
        <end position="128"/>
    </location>
</feature>
<gene>
    <name evidence="2" type="ORF">J437_LFUL007460</name>
</gene>
<evidence type="ECO:0000259" key="1">
    <source>
        <dbReference type="Pfam" id="PF07915"/>
    </source>
</evidence>
<comment type="caution">
    <text evidence="2">The sequence shown here is derived from an EMBL/GenBank/DDBJ whole genome shotgun (WGS) entry which is preliminary data.</text>
</comment>
<dbReference type="PANTHER" id="PTHR12630:SF6">
    <property type="entry name" value="N-ACETYLGLUCOSAMINE-1-PHOSPHOTRANSFERASE SUBUNIT GAMMA"/>
    <property type="match status" value="1"/>
</dbReference>
<organism evidence="2 3">
    <name type="scientific">Ladona fulva</name>
    <name type="common">Scarce chaser dragonfly</name>
    <name type="synonym">Libellula fulva</name>
    <dbReference type="NCBI Taxonomy" id="123851"/>
    <lineage>
        <taxon>Eukaryota</taxon>
        <taxon>Metazoa</taxon>
        <taxon>Ecdysozoa</taxon>
        <taxon>Arthropoda</taxon>
        <taxon>Hexapoda</taxon>
        <taxon>Insecta</taxon>
        <taxon>Pterygota</taxon>
        <taxon>Palaeoptera</taxon>
        <taxon>Odonata</taxon>
        <taxon>Epiprocta</taxon>
        <taxon>Anisoptera</taxon>
        <taxon>Libelluloidea</taxon>
        <taxon>Libellulidae</taxon>
        <taxon>Ladona</taxon>
    </lineage>
</organism>
<evidence type="ECO:0000313" key="2">
    <source>
        <dbReference type="EMBL" id="KAG8231685.1"/>
    </source>
</evidence>
<dbReference type="OrthoDB" id="28322at2759"/>
<sequence length="136" mass="15384">MQYISIIALILTAELGYSGRMVPLKILDETINYDPGNSEFGDPAIPEIRNSYRPANFSGPDHFRALIGKCYSWADSKYKYNFCPFNNITQSELIEAWNSYKGTLGIWGEWVVQGNHFAAMRMVQGDSCGDKERSTL</sequence>
<evidence type="ECO:0000313" key="3">
    <source>
        <dbReference type="Proteomes" id="UP000792457"/>
    </source>
</evidence>
<dbReference type="InterPro" id="IPR009011">
    <property type="entry name" value="Man6P_isomerase_rcpt-bd_dom_sf"/>
</dbReference>
<protein>
    <recommendedName>
        <fullName evidence="1">Protein OS9-like domain-containing protein</fullName>
    </recommendedName>
</protein>
<dbReference type="GO" id="GO:0005794">
    <property type="term" value="C:Golgi apparatus"/>
    <property type="evidence" value="ECO:0007669"/>
    <property type="project" value="TreeGrafter"/>
</dbReference>
<dbReference type="Pfam" id="PF07915">
    <property type="entry name" value="PRKCSH"/>
    <property type="match status" value="1"/>
</dbReference>
<reference evidence="2" key="2">
    <citation type="submission" date="2017-10" db="EMBL/GenBank/DDBJ databases">
        <title>Ladona fulva Genome sequencing and assembly.</title>
        <authorList>
            <person name="Murali S."/>
            <person name="Richards S."/>
            <person name="Bandaranaike D."/>
            <person name="Bellair M."/>
            <person name="Blankenburg K."/>
            <person name="Chao H."/>
            <person name="Dinh H."/>
            <person name="Doddapaneni H."/>
            <person name="Dugan-Rocha S."/>
            <person name="Elkadiri S."/>
            <person name="Gnanaolivu R."/>
            <person name="Hernandez B."/>
            <person name="Skinner E."/>
            <person name="Javaid M."/>
            <person name="Lee S."/>
            <person name="Li M."/>
            <person name="Ming W."/>
            <person name="Munidasa M."/>
            <person name="Muniz J."/>
            <person name="Nguyen L."/>
            <person name="Hughes D."/>
            <person name="Osuji N."/>
            <person name="Pu L.-L."/>
            <person name="Puazo M."/>
            <person name="Qu C."/>
            <person name="Quiroz J."/>
            <person name="Raj R."/>
            <person name="Weissenberger G."/>
            <person name="Xin Y."/>
            <person name="Zou X."/>
            <person name="Han Y."/>
            <person name="Worley K."/>
            <person name="Muzny D."/>
            <person name="Gibbs R."/>
        </authorList>
    </citation>
    <scope>NUCLEOTIDE SEQUENCE</scope>
    <source>
        <strain evidence="2">Sampled in the wild</strain>
    </source>
</reference>
<proteinExistence type="predicted"/>
<dbReference type="InterPro" id="IPR012913">
    <property type="entry name" value="OS9-like_dom"/>
</dbReference>
<dbReference type="Gene3D" id="2.70.130.10">
    <property type="entry name" value="Mannose-6-phosphate receptor binding domain"/>
    <property type="match status" value="1"/>
</dbReference>